<evidence type="ECO:0000313" key="3">
    <source>
        <dbReference type="Proteomes" id="UP000215059"/>
    </source>
</evidence>
<dbReference type="Pfam" id="PF05130">
    <property type="entry name" value="FlgN"/>
    <property type="match status" value="1"/>
</dbReference>
<evidence type="ECO:0008006" key="4">
    <source>
        <dbReference type="Google" id="ProtNLM"/>
    </source>
</evidence>
<protein>
    <recommendedName>
        <fullName evidence="4">Flagellar protein FlgN</fullName>
    </recommendedName>
</protein>
<dbReference type="SUPFAM" id="SSF140566">
    <property type="entry name" value="FlgN-like"/>
    <property type="match status" value="1"/>
</dbReference>
<gene>
    <name evidence="2" type="ORF">CGZ90_07660</name>
</gene>
<dbReference type="OrthoDB" id="2381500at2"/>
<dbReference type="AlphaFoldDB" id="A0A235FFN2"/>
<dbReference type="RefSeq" id="WP_094251708.1">
    <property type="nucleotide sequence ID" value="NZ_JBHLXL010000001.1"/>
</dbReference>
<evidence type="ECO:0000256" key="1">
    <source>
        <dbReference type="ARBA" id="ARBA00022795"/>
    </source>
</evidence>
<proteinExistence type="predicted"/>
<organism evidence="2 3">
    <name type="scientific">Fictibacillus aquaticus</name>
    <dbReference type="NCBI Taxonomy" id="2021314"/>
    <lineage>
        <taxon>Bacteria</taxon>
        <taxon>Bacillati</taxon>
        <taxon>Bacillota</taxon>
        <taxon>Bacilli</taxon>
        <taxon>Bacillales</taxon>
        <taxon>Fictibacillaceae</taxon>
        <taxon>Fictibacillus</taxon>
    </lineage>
</organism>
<dbReference type="GO" id="GO:0044780">
    <property type="term" value="P:bacterial-type flagellum assembly"/>
    <property type="evidence" value="ECO:0007669"/>
    <property type="project" value="InterPro"/>
</dbReference>
<keyword evidence="1" id="KW-1005">Bacterial flagellum biogenesis</keyword>
<name>A0A235FFN2_9BACL</name>
<dbReference type="InterPro" id="IPR007809">
    <property type="entry name" value="FlgN-like"/>
</dbReference>
<accession>A0A235FFN2</accession>
<dbReference type="Gene3D" id="1.20.58.300">
    <property type="entry name" value="FlgN-like"/>
    <property type="match status" value="1"/>
</dbReference>
<dbReference type="InterPro" id="IPR036679">
    <property type="entry name" value="FlgN-like_sf"/>
</dbReference>
<sequence>MEAAKMIALLDKLNSVHQELISLGQRKTEAVKKGEMMILNALLKEEDIHTKKLQQIDAERTMHFGSRTLSDIMASCASADQERLSELQQEIQLNYETLKQVNELNQQLLHQSLQVVNLTLDMMMPEAEPVNYTKPQMKGYGTAGTSLFDSKA</sequence>
<comment type="caution">
    <text evidence="2">The sequence shown here is derived from an EMBL/GenBank/DDBJ whole genome shotgun (WGS) entry which is preliminary data.</text>
</comment>
<dbReference type="Proteomes" id="UP000215059">
    <property type="component" value="Unassembled WGS sequence"/>
</dbReference>
<keyword evidence="3" id="KW-1185">Reference proteome</keyword>
<reference evidence="2 3" key="1">
    <citation type="submission" date="2017-07" db="EMBL/GenBank/DDBJ databases">
        <title>Fictibacillus sp. nov. GDSW-R2A3 Genome sequencing and assembly.</title>
        <authorList>
            <person name="Mayilraj S."/>
        </authorList>
    </citation>
    <scope>NUCLEOTIDE SEQUENCE [LARGE SCALE GENOMIC DNA]</scope>
    <source>
        <strain evidence="2 3">GDSW-R2A3</strain>
    </source>
</reference>
<dbReference type="EMBL" id="NOII01000001">
    <property type="protein sequence ID" value="OYD59747.1"/>
    <property type="molecule type" value="Genomic_DNA"/>
</dbReference>
<evidence type="ECO:0000313" key="2">
    <source>
        <dbReference type="EMBL" id="OYD59747.1"/>
    </source>
</evidence>